<keyword evidence="2" id="KW-0808">Transferase</keyword>
<evidence type="ECO:0000256" key="4">
    <source>
        <dbReference type="ARBA" id="ARBA00022853"/>
    </source>
</evidence>
<feature type="region of interest" description="Disordered" evidence="11">
    <location>
        <begin position="1"/>
        <end position="32"/>
    </location>
</feature>
<evidence type="ECO:0000256" key="11">
    <source>
        <dbReference type="SAM" id="MobiDB-lite"/>
    </source>
</evidence>
<dbReference type="GO" id="GO:0000139">
    <property type="term" value="C:Golgi membrane"/>
    <property type="evidence" value="ECO:0007669"/>
    <property type="project" value="TreeGrafter"/>
</dbReference>
<dbReference type="GO" id="GO:0007059">
    <property type="term" value="P:chromosome segregation"/>
    <property type="evidence" value="ECO:0007669"/>
    <property type="project" value="UniProtKB-KW"/>
</dbReference>
<evidence type="ECO:0000256" key="9">
    <source>
        <dbReference type="ARBA" id="ARBA00048017"/>
    </source>
</evidence>
<dbReference type="EC" id="2.3.1.48" evidence="1"/>
<evidence type="ECO:0000313" key="13">
    <source>
        <dbReference type="EMBL" id="EAS03874.2"/>
    </source>
</evidence>
<evidence type="ECO:0000256" key="6">
    <source>
        <dbReference type="ARBA" id="ARBA00025774"/>
    </source>
</evidence>
<feature type="compositionally biased region" description="Polar residues" evidence="11">
    <location>
        <begin position="19"/>
        <end position="32"/>
    </location>
</feature>
<accession>I7MA79</accession>
<dbReference type="PROSITE" id="PS51186">
    <property type="entry name" value="GNAT"/>
    <property type="match status" value="1"/>
</dbReference>
<evidence type="ECO:0000256" key="10">
    <source>
        <dbReference type="ARBA" id="ARBA00048848"/>
    </source>
</evidence>
<dbReference type="GeneID" id="7841005"/>
<dbReference type="InParanoid" id="I7MA79"/>
<comment type="catalytic activity">
    <reaction evidence="9">
        <text>L-lysyl-[protein] + acetyl-CoA = N(6)-acetyl-L-lysyl-[protein] + CoA + H(+)</text>
        <dbReference type="Rhea" id="RHEA:45948"/>
        <dbReference type="Rhea" id="RHEA-COMP:9752"/>
        <dbReference type="Rhea" id="RHEA-COMP:10731"/>
        <dbReference type="ChEBI" id="CHEBI:15378"/>
        <dbReference type="ChEBI" id="CHEBI:29969"/>
        <dbReference type="ChEBI" id="CHEBI:57287"/>
        <dbReference type="ChEBI" id="CHEBI:57288"/>
        <dbReference type="ChEBI" id="CHEBI:61930"/>
        <dbReference type="EC" id="2.3.1.48"/>
    </reaction>
</comment>
<dbReference type="eggNOG" id="KOG3138">
    <property type="taxonomic scope" value="Eukaryota"/>
</dbReference>
<dbReference type="EC" id="2.3.1.259" evidence="7"/>
<dbReference type="Pfam" id="PF00583">
    <property type="entry name" value="Acetyltransf_1"/>
    <property type="match status" value="1"/>
</dbReference>
<dbReference type="OrthoDB" id="291609at2759"/>
<dbReference type="InterPro" id="IPR045141">
    <property type="entry name" value="NAA60-like"/>
</dbReference>
<dbReference type="STRING" id="312017.I7MA79"/>
<keyword evidence="5" id="KW-0012">Acyltransferase</keyword>
<reference evidence="14" key="1">
    <citation type="journal article" date="2006" name="PLoS Biol.">
        <title>Macronuclear genome sequence of the ciliate Tetrahymena thermophila, a model eukaryote.</title>
        <authorList>
            <person name="Eisen J.A."/>
            <person name="Coyne R.S."/>
            <person name="Wu M."/>
            <person name="Wu D."/>
            <person name="Thiagarajan M."/>
            <person name="Wortman J.R."/>
            <person name="Badger J.H."/>
            <person name="Ren Q."/>
            <person name="Amedeo P."/>
            <person name="Jones K.M."/>
            <person name="Tallon L.J."/>
            <person name="Delcher A.L."/>
            <person name="Salzberg S.L."/>
            <person name="Silva J.C."/>
            <person name="Haas B.J."/>
            <person name="Majoros W.H."/>
            <person name="Farzad M."/>
            <person name="Carlton J.M."/>
            <person name="Smith R.K. Jr."/>
            <person name="Garg J."/>
            <person name="Pearlman R.E."/>
            <person name="Karrer K.M."/>
            <person name="Sun L."/>
            <person name="Manning G."/>
            <person name="Elde N.C."/>
            <person name="Turkewitz A.P."/>
            <person name="Asai D.J."/>
            <person name="Wilkes D.E."/>
            <person name="Wang Y."/>
            <person name="Cai H."/>
            <person name="Collins K."/>
            <person name="Stewart B.A."/>
            <person name="Lee S.R."/>
            <person name="Wilamowska K."/>
            <person name="Weinberg Z."/>
            <person name="Ruzzo W.L."/>
            <person name="Wloga D."/>
            <person name="Gaertig J."/>
            <person name="Frankel J."/>
            <person name="Tsao C.-C."/>
            <person name="Gorovsky M.A."/>
            <person name="Keeling P.J."/>
            <person name="Waller R.F."/>
            <person name="Patron N.J."/>
            <person name="Cherry J.M."/>
            <person name="Stover N.A."/>
            <person name="Krieger C.J."/>
            <person name="del Toro C."/>
            <person name="Ryder H.F."/>
            <person name="Williamson S.C."/>
            <person name="Barbeau R.A."/>
            <person name="Hamilton E.P."/>
            <person name="Orias E."/>
        </authorList>
    </citation>
    <scope>NUCLEOTIDE SEQUENCE [LARGE SCALE GENOMIC DNA]</scope>
    <source>
        <strain evidence="14">SB210</strain>
    </source>
</reference>
<dbReference type="PANTHER" id="PTHR14744">
    <property type="entry name" value="N-ALPHA-ACETYLTRANSFERASE 60"/>
    <property type="match status" value="1"/>
</dbReference>
<evidence type="ECO:0000256" key="1">
    <source>
        <dbReference type="ARBA" id="ARBA00013184"/>
    </source>
</evidence>
<name>I7MA79_TETTS</name>
<gene>
    <name evidence="13" type="ORF">TTHERM_00455130</name>
</gene>
<dbReference type="GO" id="GO:0120518">
    <property type="term" value="F:protein N-terminal-methionine acetyltransferase activity"/>
    <property type="evidence" value="ECO:0007669"/>
    <property type="project" value="UniProtKB-EC"/>
</dbReference>
<evidence type="ECO:0000256" key="2">
    <source>
        <dbReference type="ARBA" id="ARBA00022679"/>
    </source>
</evidence>
<comment type="similarity">
    <text evidence="6">Belongs to the acetyltransferase family. NAA60 subfamily.</text>
</comment>
<evidence type="ECO:0000256" key="5">
    <source>
        <dbReference type="ARBA" id="ARBA00023315"/>
    </source>
</evidence>
<sequence>MTTEAQQPTQTEQSSPQQKNIRLSESYPPNSTNNSQYLAEVHEVIKNIDLSTLDFNEKITIREINPLGKDIDQLKVLYKEWFPLNYDDTFWNKVSKQQVEGYVAELDLTSESLDKYIVGAVVFYEKEANRQDLGFCLEYFFNKLQTIYIQTIGVINELRQYKIGTKLLDKVKDIAQRRKNIKYISLHMVEYNQSGETFYLKNGFYKVRTIFNLFKLEERFYNFFYFCFYVNGGSNPHQNFWMKVLQKIRELFRKLAAFIKSLY</sequence>
<dbReference type="GO" id="GO:0004402">
    <property type="term" value="F:histone acetyltransferase activity"/>
    <property type="evidence" value="ECO:0007669"/>
    <property type="project" value="TreeGrafter"/>
</dbReference>
<dbReference type="InterPro" id="IPR000182">
    <property type="entry name" value="GNAT_dom"/>
</dbReference>
<dbReference type="KEGG" id="tet:TTHERM_00455130"/>
<feature type="compositionally biased region" description="Low complexity" evidence="11">
    <location>
        <begin position="1"/>
        <end position="18"/>
    </location>
</feature>
<evidence type="ECO:0000256" key="3">
    <source>
        <dbReference type="ARBA" id="ARBA00022829"/>
    </source>
</evidence>
<dbReference type="PANTHER" id="PTHR14744:SF15">
    <property type="entry name" value="N-ALPHA-ACETYLTRANSFERASE 60"/>
    <property type="match status" value="1"/>
</dbReference>
<evidence type="ECO:0000313" key="14">
    <source>
        <dbReference type="Proteomes" id="UP000009168"/>
    </source>
</evidence>
<comment type="catalytic activity">
    <reaction evidence="10">
        <text>N-terminal L-methionyl-[transmembrane protein] + acetyl-CoA = N-terminal N(alpha)-acetyl-L-methionyl-[transmembrane protein] + CoA + H(+)</text>
        <dbReference type="Rhea" id="RHEA:50604"/>
        <dbReference type="Rhea" id="RHEA-COMP:12745"/>
        <dbReference type="Rhea" id="RHEA-COMP:12746"/>
        <dbReference type="ChEBI" id="CHEBI:15378"/>
        <dbReference type="ChEBI" id="CHEBI:57287"/>
        <dbReference type="ChEBI" id="CHEBI:57288"/>
        <dbReference type="ChEBI" id="CHEBI:64731"/>
        <dbReference type="ChEBI" id="CHEBI:133414"/>
        <dbReference type="EC" id="2.3.1.259"/>
    </reaction>
</comment>
<dbReference type="InterPro" id="IPR016181">
    <property type="entry name" value="Acyl_CoA_acyltransferase"/>
</dbReference>
<keyword evidence="14" id="KW-1185">Reference proteome</keyword>
<dbReference type="EMBL" id="GG662464">
    <property type="protein sequence ID" value="EAS03874.2"/>
    <property type="molecule type" value="Genomic_DNA"/>
</dbReference>
<proteinExistence type="inferred from homology"/>
<evidence type="ECO:0000256" key="7">
    <source>
        <dbReference type="ARBA" id="ARBA00026111"/>
    </source>
</evidence>
<evidence type="ECO:0000256" key="8">
    <source>
        <dbReference type="ARBA" id="ARBA00026144"/>
    </source>
</evidence>
<dbReference type="AlphaFoldDB" id="I7MA79"/>
<dbReference type="SUPFAM" id="SSF55729">
    <property type="entry name" value="Acyl-CoA N-acyltransferases (Nat)"/>
    <property type="match status" value="1"/>
</dbReference>
<evidence type="ECO:0000259" key="12">
    <source>
        <dbReference type="PROSITE" id="PS51186"/>
    </source>
</evidence>
<dbReference type="RefSeq" id="XP_001024119.2">
    <property type="nucleotide sequence ID" value="XM_001024119.3"/>
</dbReference>
<dbReference type="Gene3D" id="3.40.630.30">
    <property type="match status" value="1"/>
</dbReference>
<dbReference type="CDD" id="cd04301">
    <property type="entry name" value="NAT_SF"/>
    <property type="match status" value="1"/>
</dbReference>
<organism evidence="13 14">
    <name type="scientific">Tetrahymena thermophila (strain SB210)</name>
    <dbReference type="NCBI Taxonomy" id="312017"/>
    <lineage>
        <taxon>Eukaryota</taxon>
        <taxon>Sar</taxon>
        <taxon>Alveolata</taxon>
        <taxon>Ciliophora</taxon>
        <taxon>Intramacronucleata</taxon>
        <taxon>Oligohymenophorea</taxon>
        <taxon>Hymenostomatida</taxon>
        <taxon>Tetrahymenina</taxon>
        <taxon>Tetrahymenidae</taxon>
        <taxon>Tetrahymena</taxon>
    </lineage>
</organism>
<feature type="domain" description="N-acetyltransferase" evidence="12">
    <location>
        <begin position="59"/>
        <end position="222"/>
    </location>
</feature>
<keyword evidence="3" id="KW-0159">Chromosome partition</keyword>
<dbReference type="Proteomes" id="UP000009168">
    <property type="component" value="Unassembled WGS sequence"/>
</dbReference>
<keyword evidence="4" id="KW-0156">Chromatin regulator</keyword>
<protein>
    <recommendedName>
        <fullName evidence="8">N-alpha-acetyltransferase 60</fullName>
        <ecNumber evidence="7">2.3.1.259</ecNumber>
        <ecNumber evidence="1">2.3.1.48</ecNumber>
    </recommendedName>
</protein>